<dbReference type="AlphaFoldDB" id="A0A417YAD8"/>
<dbReference type="Proteomes" id="UP000285456">
    <property type="component" value="Unassembled WGS sequence"/>
</dbReference>
<reference evidence="2 3" key="1">
    <citation type="journal article" date="2007" name="Int. J. Syst. Evol. Microbiol.">
        <title>Oceanobacillus profundus sp. nov., isolated from a deep-sea sediment core.</title>
        <authorList>
            <person name="Kim Y.G."/>
            <person name="Choi D.H."/>
            <person name="Hyun S."/>
            <person name="Cho B.C."/>
        </authorList>
    </citation>
    <scope>NUCLEOTIDE SEQUENCE [LARGE SCALE GENOMIC DNA]</scope>
    <source>
        <strain evidence="2 3">DSM 18246</strain>
    </source>
</reference>
<keyword evidence="3" id="KW-1185">Reference proteome</keyword>
<evidence type="ECO:0000313" key="3">
    <source>
        <dbReference type="Proteomes" id="UP000285456"/>
    </source>
</evidence>
<sequence length="160" mass="18841">MKYNRVMHLERTSSGRFREVRNPVVRSTQTKGQQEDNSMSELYDKVKGIMKTLNTSEVKLAGNMAKDYIKQFFQNDSISQEEQYSEEEDEHKSQQETESIDEDKSQQKIASKDVILIMLRHALDDPAVQEQIRHYIRKLGNDEERFNQLILIMSDILQKK</sequence>
<gene>
    <name evidence="2" type="ORF">D1B32_20820</name>
</gene>
<name>A0A417YAD8_9BACI</name>
<organism evidence="2 3">
    <name type="scientific">Oceanobacillus profundus</name>
    <dbReference type="NCBI Taxonomy" id="372463"/>
    <lineage>
        <taxon>Bacteria</taxon>
        <taxon>Bacillati</taxon>
        <taxon>Bacillota</taxon>
        <taxon>Bacilli</taxon>
        <taxon>Bacillales</taxon>
        <taxon>Bacillaceae</taxon>
        <taxon>Oceanobacillus</taxon>
    </lineage>
</organism>
<evidence type="ECO:0000256" key="1">
    <source>
        <dbReference type="SAM" id="MobiDB-lite"/>
    </source>
</evidence>
<dbReference type="RefSeq" id="WP_118890346.1">
    <property type="nucleotide sequence ID" value="NZ_PHUT01000021.1"/>
</dbReference>
<proteinExistence type="predicted"/>
<accession>A0A417YAD8</accession>
<comment type="caution">
    <text evidence="2">The sequence shown here is derived from an EMBL/GenBank/DDBJ whole genome shotgun (WGS) entry which is preliminary data.</text>
</comment>
<feature type="region of interest" description="Disordered" evidence="1">
    <location>
        <begin position="79"/>
        <end position="106"/>
    </location>
</feature>
<dbReference type="EMBL" id="QWEH01000021">
    <property type="protein sequence ID" value="RHW29660.1"/>
    <property type="molecule type" value="Genomic_DNA"/>
</dbReference>
<evidence type="ECO:0000313" key="2">
    <source>
        <dbReference type="EMBL" id="RHW29660.1"/>
    </source>
</evidence>
<protein>
    <submittedName>
        <fullName evidence="2">Uncharacterized protein</fullName>
    </submittedName>
</protein>